<dbReference type="STRING" id="1238424.J07HQW1_00232"/>
<dbReference type="Gene3D" id="3.10.310.30">
    <property type="match status" value="1"/>
</dbReference>
<protein>
    <submittedName>
        <fullName evidence="2">Putative phosphohydrolase (DHH superfamily)</fullName>
    </submittedName>
</protein>
<evidence type="ECO:0000313" key="3">
    <source>
        <dbReference type="Proteomes" id="UP000030649"/>
    </source>
</evidence>
<accession>U1MKT1</accession>
<dbReference type="PANTHER" id="PTHR42146">
    <property type="entry name" value="3',5'-CYCLIC-NUCLEOTIDE PHOSPHODIESTERASE"/>
    <property type="match status" value="1"/>
</dbReference>
<feature type="compositionally biased region" description="Basic and acidic residues" evidence="1">
    <location>
        <begin position="126"/>
        <end position="140"/>
    </location>
</feature>
<dbReference type="InterPro" id="IPR038763">
    <property type="entry name" value="DHH_sf"/>
</dbReference>
<dbReference type="SUPFAM" id="SSF64182">
    <property type="entry name" value="DHH phosphoesterases"/>
    <property type="match status" value="1"/>
</dbReference>
<dbReference type="InterPro" id="IPR052968">
    <property type="entry name" value="Nucleotide_metab_enz"/>
</dbReference>
<evidence type="ECO:0000313" key="2">
    <source>
        <dbReference type="EMBL" id="ERG90214.1"/>
    </source>
</evidence>
<reference evidence="2 3" key="1">
    <citation type="journal article" date="2013" name="PLoS ONE">
        <title>Assembly-driven community genomics of a hypersaline microbial ecosystem.</title>
        <authorList>
            <person name="Podell S."/>
            <person name="Ugalde J.A."/>
            <person name="Narasingarao P."/>
            <person name="Banfield J.F."/>
            <person name="Heidelberg K.B."/>
            <person name="Allen E.E."/>
        </authorList>
    </citation>
    <scope>NUCLEOTIDE SEQUENCE [LARGE SCALE GENOMIC DNA]</scope>
    <source>
        <strain evidence="3">J07HQW1</strain>
    </source>
</reference>
<evidence type="ECO:0000256" key="1">
    <source>
        <dbReference type="SAM" id="MobiDB-lite"/>
    </source>
</evidence>
<dbReference type="EMBL" id="KE356560">
    <property type="protein sequence ID" value="ERG90214.1"/>
    <property type="molecule type" value="Genomic_DNA"/>
</dbReference>
<organism evidence="2 3">
    <name type="scientific">Haloquadratum walsbyi J07HQW1</name>
    <dbReference type="NCBI Taxonomy" id="1238424"/>
    <lineage>
        <taxon>Archaea</taxon>
        <taxon>Methanobacteriati</taxon>
        <taxon>Methanobacteriota</taxon>
        <taxon>Stenosarchaea group</taxon>
        <taxon>Halobacteria</taxon>
        <taxon>Halobacteriales</taxon>
        <taxon>Haloferacaceae</taxon>
        <taxon>Haloquadratum</taxon>
    </lineage>
</organism>
<feature type="compositionally biased region" description="Acidic residues" evidence="1">
    <location>
        <begin position="146"/>
        <end position="157"/>
    </location>
</feature>
<dbReference type="GO" id="GO:0016787">
    <property type="term" value="F:hydrolase activity"/>
    <property type="evidence" value="ECO:0007669"/>
    <property type="project" value="UniProtKB-KW"/>
</dbReference>
<proteinExistence type="predicted"/>
<name>U1MKT1_9EURY</name>
<keyword evidence="2" id="KW-0378">Hydrolase</keyword>
<dbReference type="PANTHER" id="PTHR42146:SF1">
    <property type="entry name" value="OLIGORIBONUCLEASE NRNB"/>
    <property type="match status" value="1"/>
</dbReference>
<gene>
    <name evidence="2" type="ORF">J07HQW1_00232</name>
</gene>
<dbReference type="HOGENOM" id="CLU_055955_0_0_2"/>
<sequence length="459" mass="49934">MDDELINSAHLSLSRKSRLPGAGFFYPDSVDDEDEDTNEAVASADAVVIADADADGLGCVALIREMYDATIAWDAFEPVVADRVSRWEHETDSTSRPSSAEADETDETDERTDASADDLSSGLTEVKSKSKPEPEPRTDIESNNADTDEDEDEDEDTMSAPSTDSAVALITASPYSIDDALSTVATEAPIGVDVYICDLCPDEFNWIETELTAVADRAETVAWYDHHQWDSSTADAVRECDVELVVGASDEECSTDVALRSLPYEFEPKWAELAAVTRDHDLWIKEDTRSDDLADYAYWAPPEEYATVVGTHGVDLPALASRYLELRRVEKHALIDAAVDRAELTTVGPWTIGITYGRCSQNEVAETLRSQGADAAVVIKPAGSASIRGSETFERAHEVADQLNGGGHPRAAGCKPDIYDDMLDYAHHWTTEGSPAKQIILRAFEDVAASIDTNPNSDA</sequence>
<dbReference type="Proteomes" id="UP000030649">
    <property type="component" value="Unassembled WGS sequence"/>
</dbReference>
<feature type="compositionally biased region" description="Acidic residues" evidence="1">
    <location>
        <begin position="101"/>
        <end position="110"/>
    </location>
</feature>
<feature type="region of interest" description="Disordered" evidence="1">
    <location>
        <begin position="87"/>
        <end position="164"/>
    </location>
</feature>
<dbReference type="AlphaFoldDB" id="U1MKT1"/>